<dbReference type="EMBL" id="FMZH01000017">
    <property type="protein sequence ID" value="SDE33146.1"/>
    <property type="molecule type" value="Genomic_DNA"/>
</dbReference>
<dbReference type="Proteomes" id="UP000199455">
    <property type="component" value="Unassembled WGS sequence"/>
</dbReference>
<evidence type="ECO:0008006" key="4">
    <source>
        <dbReference type="Google" id="ProtNLM"/>
    </source>
</evidence>
<accession>A0A1G7C3B1</accession>
<evidence type="ECO:0000313" key="3">
    <source>
        <dbReference type="Proteomes" id="UP000199455"/>
    </source>
</evidence>
<dbReference type="STRING" id="390242.SAMN04488024_11761"/>
<name>A0A1G7C3B1_9SPHI</name>
<dbReference type="RefSeq" id="WP_090772866.1">
    <property type="nucleotide sequence ID" value="NZ_FMZH01000017.1"/>
</dbReference>
<protein>
    <recommendedName>
        <fullName evidence="4">DUF4252 domain-containing protein</fullName>
    </recommendedName>
</protein>
<reference evidence="3" key="1">
    <citation type="submission" date="2016-10" db="EMBL/GenBank/DDBJ databases">
        <authorList>
            <person name="Varghese N."/>
            <person name="Submissions S."/>
        </authorList>
    </citation>
    <scope>NUCLEOTIDE SEQUENCE [LARGE SCALE GENOMIC DNA]</scope>
    <source>
        <strain evidence="3">DSM 18609</strain>
    </source>
</reference>
<keyword evidence="1" id="KW-0732">Signal</keyword>
<evidence type="ECO:0000256" key="1">
    <source>
        <dbReference type="SAM" id="SignalP"/>
    </source>
</evidence>
<proteinExistence type="predicted"/>
<feature type="signal peptide" evidence="1">
    <location>
        <begin position="1"/>
        <end position="19"/>
    </location>
</feature>
<sequence>MKILAFLLLFLFASNRQNGADKYLPSADAEKILGQKATLVENKTENRDTVVRYTSVYTTNVNQQVSNLNYLLETYKTAAASEKMFSTIGAQNRGLSGQHQIDDIGDQALFHSDGKNFCILIVRKGNALIRMKVNKITRKTNKEALKQVARKLTAAL</sequence>
<organism evidence="2 3">
    <name type="scientific">Pedobacter soli</name>
    <dbReference type="NCBI Taxonomy" id="390242"/>
    <lineage>
        <taxon>Bacteria</taxon>
        <taxon>Pseudomonadati</taxon>
        <taxon>Bacteroidota</taxon>
        <taxon>Sphingobacteriia</taxon>
        <taxon>Sphingobacteriales</taxon>
        <taxon>Sphingobacteriaceae</taxon>
        <taxon>Pedobacter</taxon>
    </lineage>
</organism>
<feature type="chain" id="PRO_5011706775" description="DUF4252 domain-containing protein" evidence="1">
    <location>
        <begin position="20"/>
        <end position="156"/>
    </location>
</feature>
<dbReference type="AlphaFoldDB" id="A0A1G7C3B1"/>
<evidence type="ECO:0000313" key="2">
    <source>
        <dbReference type="EMBL" id="SDE33146.1"/>
    </source>
</evidence>
<gene>
    <name evidence="2" type="ORF">SAMN04488024_11761</name>
</gene>
<keyword evidence="3" id="KW-1185">Reference proteome</keyword>